<evidence type="ECO:0000313" key="6">
    <source>
        <dbReference type="Proteomes" id="UP000006591"/>
    </source>
</evidence>
<evidence type="ECO:0008006" key="7">
    <source>
        <dbReference type="Google" id="ProtNLM"/>
    </source>
</evidence>
<feature type="region of interest" description="Disordered" evidence="4">
    <location>
        <begin position="1"/>
        <end position="36"/>
    </location>
</feature>
<dbReference type="GO" id="GO:0003723">
    <property type="term" value="F:RNA binding"/>
    <property type="evidence" value="ECO:0007669"/>
    <property type="project" value="InterPro"/>
</dbReference>
<dbReference type="GO" id="GO:0009451">
    <property type="term" value="P:RNA modification"/>
    <property type="evidence" value="ECO:0007669"/>
    <property type="project" value="InterPro"/>
</dbReference>
<dbReference type="InterPro" id="IPR032675">
    <property type="entry name" value="LRR_dom_sf"/>
</dbReference>
<dbReference type="Gene3D" id="3.80.10.10">
    <property type="entry name" value="Ribonuclease Inhibitor"/>
    <property type="match status" value="1"/>
</dbReference>
<dbReference type="HOGENOM" id="CLU_002706_15_10_1"/>
<dbReference type="Gene3D" id="3.30.200.20">
    <property type="entry name" value="Phosphorylase Kinase, domain 1"/>
    <property type="match status" value="1"/>
</dbReference>
<dbReference type="FunFam" id="1.25.40.10:FF:000583">
    <property type="entry name" value="Tetratricopeptide-like helical"/>
    <property type="match status" value="1"/>
</dbReference>
<evidence type="ECO:0000256" key="2">
    <source>
        <dbReference type="ARBA" id="ARBA00022946"/>
    </source>
</evidence>
<evidence type="ECO:0000256" key="1">
    <source>
        <dbReference type="ARBA" id="ARBA00022737"/>
    </source>
</evidence>
<feature type="repeat" description="PPR" evidence="3">
    <location>
        <begin position="409"/>
        <end position="443"/>
    </location>
</feature>
<proteinExistence type="predicted"/>
<dbReference type="FunFam" id="1.25.40.10:FF:000309">
    <property type="entry name" value="Pentatricopeptide repeat-containing protein, chloroplastic"/>
    <property type="match status" value="1"/>
</dbReference>
<feature type="repeat" description="PPR" evidence="3">
    <location>
        <begin position="510"/>
        <end position="544"/>
    </location>
</feature>
<dbReference type="Pfam" id="PF01535">
    <property type="entry name" value="PPR"/>
    <property type="match status" value="4"/>
</dbReference>
<accession>A0A0E0G6E7</accession>
<keyword evidence="6" id="KW-1185">Reference proteome</keyword>
<dbReference type="OMA" id="MVCANIE"/>
<dbReference type="FunFam" id="1.25.40.10:FF:000682">
    <property type="entry name" value="Pentatricopeptide repeat-containing protein At3g16610"/>
    <property type="match status" value="1"/>
</dbReference>
<dbReference type="InterPro" id="IPR011009">
    <property type="entry name" value="Kinase-like_dom_sf"/>
</dbReference>
<dbReference type="FunFam" id="1.25.40.10:FF:000351">
    <property type="entry name" value="Pentatricopeptide repeat-containing protein"/>
    <property type="match status" value="1"/>
</dbReference>
<dbReference type="STRING" id="4536.A0A0E0G6E7"/>
<dbReference type="FunFam" id="1.25.40.10:FF:002460">
    <property type="entry name" value="Os02g0468800 protein"/>
    <property type="match status" value="1"/>
</dbReference>
<dbReference type="PANTHER" id="PTHR47926">
    <property type="entry name" value="PENTATRICOPEPTIDE REPEAT-CONTAINING PROTEIN"/>
    <property type="match status" value="1"/>
</dbReference>
<dbReference type="Gene3D" id="1.25.40.10">
    <property type="entry name" value="Tetratricopeptide repeat domain"/>
    <property type="match status" value="4"/>
</dbReference>
<protein>
    <recommendedName>
        <fullName evidence="7">Protein kinase domain-containing protein</fullName>
    </recommendedName>
</protein>
<feature type="compositionally biased region" description="Polar residues" evidence="4">
    <location>
        <begin position="1"/>
        <end position="12"/>
    </location>
</feature>
<dbReference type="SUPFAM" id="SSF56112">
    <property type="entry name" value="Protein kinase-like (PK-like)"/>
    <property type="match status" value="1"/>
</dbReference>
<keyword evidence="2" id="KW-0809">Transit peptide</keyword>
<evidence type="ECO:0000256" key="3">
    <source>
        <dbReference type="PROSITE-ProRule" id="PRU00708"/>
    </source>
</evidence>
<evidence type="ECO:0000256" key="4">
    <source>
        <dbReference type="SAM" id="MobiDB-lite"/>
    </source>
</evidence>
<keyword evidence="1" id="KW-0677">Repeat</keyword>
<reference evidence="5" key="2">
    <citation type="submission" date="2018-04" db="EMBL/GenBank/DDBJ databases">
        <title>OnivRS2 (Oryza nivara Reference Sequence Version 2).</title>
        <authorList>
            <person name="Zhang J."/>
            <person name="Kudrna D."/>
            <person name="Lee S."/>
            <person name="Talag J."/>
            <person name="Rajasekar S."/>
            <person name="Welchert J."/>
            <person name="Hsing Y.-I."/>
            <person name="Wing R.A."/>
        </authorList>
    </citation>
    <scope>NUCLEOTIDE SEQUENCE [LARGE SCALE GENOMIC DNA]</scope>
    <source>
        <strain evidence="5">SL10</strain>
    </source>
</reference>
<dbReference type="eggNOG" id="KOG4197">
    <property type="taxonomic scope" value="Eukaryota"/>
</dbReference>
<dbReference type="InterPro" id="IPR002885">
    <property type="entry name" value="PPR_rpt"/>
</dbReference>
<dbReference type="Pfam" id="PF13041">
    <property type="entry name" value="PPR_2"/>
    <property type="match status" value="3"/>
</dbReference>
<dbReference type="PROSITE" id="PS51375">
    <property type="entry name" value="PPR"/>
    <property type="match status" value="4"/>
</dbReference>
<dbReference type="AlphaFoldDB" id="A0A0E0G6E7"/>
<name>A0A0E0G6E7_ORYNI</name>
<dbReference type="Gramene" id="ONIVA02G17580.1">
    <property type="protein sequence ID" value="ONIVA02G17580.1"/>
    <property type="gene ID" value="ONIVA02G17580"/>
</dbReference>
<dbReference type="SUPFAM" id="SSF52058">
    <property type="entry name" value="L domain-like"/>
    <property type="match status" value="1"/>
</dbReference>
<dbReference type="Proteomes" id="UP000006591">
    <property type="component" value="Chromosome 2"/>
</dbReference>
<feature type="region of interest" description="Disordered" evidence="4">
    <location>
        <begin position="176"/>
        <end position="201"/>
    </location>
</feature>
<feature type="repeat" description="PPR" evidence="3">
    <location>
        <begin position="611"/>
        <end position="645"/>
    </location>
</feature>
<feature type="repeat" description="PPR" evidence="3">
    <location>
        <begin position="307"/>
        <end position="341"/>
    </location>
</feature>
<dbReference type="PANTHER" id="PTHR47926:SF456">
    <property type="entry name" value="PENTATRICOPEPTIDE REPEAT-CONTAINING PROTEIN ELI1, CHLOROPLASTIC"/>
    <property type="match status" value="1"/>
</dbReference>
<dbReference type="EnsemblPlants" id="ONIVA02G17580.1">
    <property type="protein sequence ID" value="ONIVA02G17580.1"/>
    <property type="gene ID" value="ONIVA02G17580"/>
</dbReference>
<sequence length="793" mass="84818">MSTPDNYGFNHNSRAEARRRLARPETAQPRRGGGGKMTKLAEMWYLNLSSNNLSRKVTPLLGKMRSLTTLDLSGNPGLCGNNIAARTPPPATATPARRAADVVIENAETAASGGSLAAATMTAASLWSKDTTFSFGDILAATEHFNDAYCIGRGSFGTVYRANLGGGRAVAMKRLDVSETSDAPPKTSKRMSQPTPPTTTATTTALREWNRLIQHAAASGSYSRCLRHYASLLAAGLGGGGASTFPSLAKSCAALRLPRLGAAVHAHALLAGAASAVFVRTSLLDMYAKCGRLPDARRLFDEMPRPTLVSWNCMVAAYGRSSQVEESVAVFNAMRRAGVRPSEGTLVGVLSGCVDSVSASNPGMCVYGFSVKSGLDAGLPVLNSVLTMLVRGSHLDAARLLFDGICNKSVVTWTALASGYLLRGDYLEVFDLFNRMRGVGQNVDSVVLVNLISAAVLFGNLSVAKGVHALIIKLGFECEEDLAASLINLYAKCGDLESAREVFDAVHMANVVVWTSMISGYVEGGHLNEALVMFDSMVCANIEPNEATLSSVLSACAKLGSANLGKKVEEQAIATGLHSEPRVATGLIDMYSKFGSINLARKIFEGVTNRDIAVWSAMINGYACNGEGSEALVLFKEMKNKGFQPDGIAFTHVLTACNYSGLVDEGLECFHSMTMEYGIEPSIEHHMCMVDLLCKAGHFGSALKFFKQMPSEVQNKVLAPIISSYSARCADSSIDFIPEELLNLETQDSDHCVLMSNMLSCLGKWKKATSYRRQLSKQGLMKEPGWSCIELSG</sequence>
<dbReference type="InterPro" id="IPR011990">
    <property type="entry name" value="TPR-like_helical_dom_sf"/>
</dbReference>
<feature type="compositionally biased region" description="Basic and acidic residues" evidence="4">
    <location>
        <begin position="13"/>
        <end position="23"/>
    </location>
</feature>
<organism evidence="5">
    <name type="scientific">Oryza nivara</name>
    <name type="common">Indian wild rice</name>
    <name type="synonym">Oryza sativa f. spontanea</name>
    <dbReference type="NCBI Taxonomy" id="4536"/>
    <lineage>
        <taxon>Eukaryota</taxon>
        <taxon>Viridiplantae</taxon>
        <taxon>Streptophyta</taxon>
        <taxon>Embryophyta</taxon>
        <taxon>Tracheophyta</taxon>
        <taxon>Spermatophyta</taxon>
        <taxon>Magnoliopsida</taxon>
        <taxon>Liliopsida</taxon>
        <taxon>Poales</taxon>
        <taxon>Poaceae</taxon>
        <taxon>BOP clade</taxon>
        <taxon>Oryzoideae</taxon>
        <taxon>Oryzeae</taxon>
        <taxon>Oryzinae</taxon>
        <taxon>Oryza</taxon>
    </lineage>
</organism>
<evidence type="ECO:0000313" key="5">
    <source>
        <dbReference type="EnsemblPlants" id="ONIVA02G17580.1"/>
    </source>
</evidence>
<dbReference type="InterPro" id="IPR046960">
    <property type="entry name" value="PPR_At4g14850-like_plant"/>
</dbReference>
<dbReference type="NCBIfam" id="TIGR00756">
    <property type="entry name" value="PPR"/>
    <property type="match status" value="5"/>
</dbReference>
<reference evidence="5" key="1">
    <citation type="submission" date="2015-04" db="UniProtKB">
        <authorList>
            <consortium name="EnsemblPlants"/>
        </authorList>
    </citation>
    <scope>IDENTIFICATION</scope>
    <source>
        <strain evidence="5">SL10</strain>
    </source>
</reference>